<protein>
    <submittedName>
        <fullName evidence="8">Sodium:dicarboxylate symporter</fullName>
    </submittedName>
</protein>
<evidence type="ECO:0000256" key="2">
    <source>
        <dbReference type="ARBA" id="ARBA00022448"/>
    </source>
</evidence>
<feature type="transmembrane region" description="Helical" evidence="7">
    <location>
        <begin position="342"/>
        <end position="364"/>
    </location>
</feature>
<keyword evidence="4 7" id="KW-0812">Transmembrane</keyword>
<dbReference type="OrthoDB" id="7778689at2"/>
<dbReference type="AlphaFoldDB" id="A0A347WKY2"/>
<dbReference type="RefSeq" id="WP_118990639.1">
    <property type="nucleotide sequence ID" value="NZ_CP023434.1"/>
</dbReference>
<dbReference type="Gene3D" id="1.10.3860.10">
    <property type="entry name" value="Sodium:dicarboxylate symporter"/>
    <property type="match status" value="1"/>
</dbReference>
<feature type="transmembrane region" description="Helical" evidence="7">
    <location>
        <begin position="230"/>
        <end position="257"/>
    </location>
</feature>
<feature type="transmembrane region" description="Helical" evidence="7">
    <location>
        <begin position="269"/>
        <end position="288"/>
    </location>
</feature>
<name>A0A347WKY2_9LACT</name>
<dbReference type="PRINTS" id="PR00173">
    <property type="entry name" value="EDTRNSPORT"/>
</dbReference>
<proteinExistence type="predicted"/>
<feature type="transmembrane region" description="Helical" evidence="7">
    <location>
        <begin position="5"/>
        <end position="20"/>
    </location>
</feature>
<evidence type="ECO:0000313" key="9">
    <source>
        <dbReference type="Proteomes" id="UP000263232"/>
    </source>
</evidence>
<sequence>MQEFIALLIGLIGFALIYYLKKRDQSFLVRVLVATAVGAVIGLIFGEQTTYLGTIGQIYINLLKALVVPLLLVSILHTVTSLEDLKTLRSIGAKSIGVLSLHNVLGSVIAIIVAFVMGLGQGADIEIPAGTEIAEVPTVLETIVSFFPTNIIDDAANNRVVPIIIFAIILGLGVLLYPDKAKIKPFTDVVNATNEVMFKVISVVTQFTPYAVLSLLASKVGGMDLSSVGSILMVLVAVFVAAFFHAFITTPIILALIARVNPIHFIKKFFPVFMLAFTTQSSVGSVSANMEAQIDMGVPERIASFAGPISTVFGMPGCAAIWPVTIAMFTINALGIEVSFGFYFYMILVALLVSIGTVGVPGIATVVATTFFLAVGFPAEMVILMTPISAIADMARTATNVQAGGSTGVIVAALEAELDQAKYKRKERTEFANE</sequence>
<feature type="transmembrane region" description="Helical" evidence="7">
    <location>
        <begin position="160"/>
        <end position="177"/>
    </location>
</feature>
<feature type="transmembrane region" description="Helical" evidence="7">
    <location>
        <begin position="96"/>
        <end position="119"/>
    </location>
</feature>
<dbReference type="InterPro" id="IPR001991">
    <property type="entry name" value="Na-dicarboxylate_symporter"/>
</dbReference>
<dbReference type="PANTHER" id="PTHR42865:SF7">
    <property type="entry name" value="PROTON_GLUTAMATE-ASPARTATE SYMPORTER"/>
    <property type="match status" value="1"/>
</dbReference>
<evidence type="ECO:0000256" key="7">
    <source>
        <dbReference type="SAM" id="Phobius"/>
    </source>
</evidence>
<dbReference type="GO" id="GO:0015184">
    <property type="term" value="F:L-cystine transmembrane transporter activity"/>
    <property type="evidence" value="ECO:0007669"/>
    <property type="project" value="TreeGrafter"/>
</dbReference>
<keyword evidence="2" id="KW-0813">Transport</keyword>
<dbReference type="EMBL" id="CP023434">
    <property type="protein sequence ID" value="AXY25739.1"/>
    <property type="molecule type" value="Genomic_DNA"/>
</dbReference>
<dbReference type="Pfam" id="PF00375">
    <property type="entry name" value="SDF"/>
    <property type="match status" value="1"/>
</dbReference>
<gene>
    <name evidence="8" type="ORF">CL176_06850</name>
</gene>
<evidence type="ECO:0000256" key="3">
    <source>
        <dbReference type="ARBA" id="ARBA00022475"/>
    </source>
</evidence>
<evidence type="ECO:0000256" key="4">
    <source>
        <dbReference type="ARBA" id="ARBA00022692"/>
    </source>
</evidence>
<dbReference type="SUPFAM" id="SSF118215">
    <property type="entry name" value="Proton glutamate symport protein"/>
    <property type="match status" value="1"/>
</dbReference>
<dbReference type="GO" id="GO:0015293">
    <property type="term" value="F:symporter activity"/>
    <property type="evidence" value="ECO:0007669"/>
    <property type="project" value="InterPro"/>
</dbReference>
<feature type="transmembrane region" description="Helical" evidence="7">
    <location>
        <begin position="308"/>
        <end position="330"/>
    </location>
</feature>
<evidence type="ECO:0000256" key="5">
    <source>
        <dbReference type="ARBA" id="ARBA00022989"/>
    </source>
</evidence>
<dbReference type="Proteomes" id="UP000263232">
    <property type="component" value="Chromosome"/>
</dbReference>
<keyword evidence="6 7" id="KW-0472">Membrane</keyword>
<feature type="transmembrane region" description="Helical" evidence="7">
    <location>
        <begin position="58"/>
        <end position="76"/>
    </location>
</feature>
<feature type="transmembrane region" description="Helical" evidence="7">
    <location>
        <begin position="27"/>
        <end position="46"/>
    </location>
</feature>
<feature type="transmembrane region" description="Helical" evidence="7">
    <location>
        <begin position="198"/>
        <end position="218"/>
    </location>
</feature>
<organism evidence="8 9">
    <name type="scientific">Suicoccus acidiformans</name>
    <dbReference type="NCBI Taxonomy" id="2036206"/>
    <lineage>
        <taxon>Bacteria</taxon>
        <taxon>Bacillati</taxon>
        <taxon>Bacillota</taxon>
        <taxon>Bacilli</taxon>
        <taxon>Lactobacillales</taxon>
        <taxon>Aerococcaceae</taxon>
        <taxon>Suicoccus</taxon>
    </lineage>
</organism>
<keyword evidence="5 7" id="KW-1133">Transmembrane helix</keyword>
<dbReference type="PANTHER" id="PTHR42865">
    <property type="entry name" value="PROTON/GLUTAMATE-ASPARTATE SYMPORTER"/>
    <property type="match status" value="1"/>
</dbReference>
<accession>A0A347WKY2</accession>
<feature type="transmembrane region" description="Helical" evidence="7">
    <location>
        <begin position="370"/>
        <end position="392"/>
    </location>
</feature>
<dbReference type="InterPro" id="IPR036458">
    <property type="entry name" value="Na:dicarbo_symporter_sf"/>
</dbReference>
<keyword evidence="3" id="KW-1003">Cell membrane</keyword>
<dbReference type="KEGG" id="abae:CL176_06850"/>
<comment type="subcellular location">
    <subcellularLocation>
        <location evidence="1">Cell membrane</location>
        <topology evidence="1">Multi-pass membrane protein</topology>
    </subcellularLocation>
</comment>
<evidence type="ECO:0000313" key="8">
    <source>
        <dbReference type="EMBL" id="AXY25739.1"/>
    </source>
</evidence>
<reference evidence="8 9" key="1">
    <citation type="submission" date="2017-09" db="EMBL/GenBank/DDBJ databases">
        <title>Complete genome sequence of Oxytococcus suis strain ZY16052.</title>
        <authorList>
            <person name="Li F."/>
        </authorList>
    </citation>
    <scope>NUCLEOTIDE SEQUENCE [LARGE SCALE GENOMIC DNA]</scope>
    <source>
        <strain evidence="8 9">ZY16052</strain>
    </source>
</reference>
<evidence type="ECO:0000256" key="1">
    <source>
        <dbReference type="ARBA" id="ARBA00004651"/>
    </source>
</evidence>
<dbReference type="GO" id="GO:0005886">
    <property type="term" value="C:plasma membrane"/>
    <property type="evidence" value="ECO:0007669"/>
    <property type="project" value="TreeGrafter"/>
</dbReference>
<keyword evidence="9" id="KW-1185">Reference proteome</keyword>
<evidence type="ECO:0000256" key="6">
    <source>
        <dbReference type="ARBA" id="ARBA00023136"/>
    </source>
</evidence>